<comment type="caution">
    <text evidence="13">The sequence shown here is derived from an EMBL/GenBank/DDBJ whole genome shotgun (WGS) entry which is preliminary data.</text>
</comment>
<evidence type="ECO:0000256" key="6">
    <source>
        <dbReference type="RuleBase" id="RU003355"/>
    </source>
</evidence>
<gene>
    <name evidence="13" type="ORF">CLHUN_20570</name>
</gene>
<evidence type="ECO:0000259" key="12">
    <source>
        <dbReference type="Pfam" id="PF22148"/>
    </source>
</evidence>
<sequence length="2236" mass="247269">MRKIRTFIAGLILVSFFTTTIFSQYIAAKPEDGTSRANDPKAREIIVKYKNQNKSEAVKANVKKKAKLSRLNLKKKLKSTKAEVLEIGQKDDMGAVLEELNSSPEVAYAQPNYKLTTGTFPSDTYFNEQWGLYNNGQAIGGQVGLEGVDVNALQAWSLTQGSQSVVVGVMDTGIDINHPDLHSSIFVNTAEIAGNGVDDDGNGFIDDVNGWDFLNDDKTVYDSGAADVHGTHVAGIIAASADSQGIAGVAPKVRIMPLKFINDETGYTSDAIEAIEYAKLMGVKIVNCSWGGYDYNAALLDAMQNTDILFVCAAGNNGRNTSSMPNYPAGFDIPNVISVAALDNKGNLASFSNFGSNVQVAAPGVNILSTLPENSYGYMSGTSMAAPHVTGIAALLKSYRQDMLFVDMAARIKANAVPMQSLEGKVSTGGRADAYAALNNSVLTFTNETEPNNNWENATPIMAGKTNGSIAAIDDVDWFKLSLPGGKPVSIKLKGIPSGNDFDLELYAPDMSKADCSYNTKNSQETVGIVPEEAGTYYIRIKPQTFSGAGEQPYVLDMDLYNSIPGGNEPNDTEASPTGIIENKTYYSTIDYPGDVDWYSIEATRAGKLVTGLGQIPEGADYNVEIYAPNGEKVGGSYFGGNKEEKIDTIVDGPGRYLIKVYSEQQTTSDSTYGIELKDTGTEYSVNRQLNPGASSLQPYELATRLVTPDSYEENDSYRTAGQISLTDTINATIDNQKDEDWYRIDVSQQTNIYFKLSSIAAGLDYDLTLLDSRLDYVAGSFRRGSISEDAFTELEPGTYYIKVDSYAGYSDKNAYRLILSPYKLDEYEINDTPEAARELAINRSINATVHNITDQDWYRFTFQQAGKLDIQLSNIPENCNYELELYNQALEKIDESRQAAGSDEVIWRDAAQGEYYIKVYTTGGFDCENGYMLTVNRNIGLANAVDISQNSTSTGKIAENSGSNWYKTSVTQAGVFTLNLDNIPESCYYKMELYDADGYKLAKSENVSESQQSLDFMVQEPGAFFIKVYSLLGYNETVDYTLTAKLTAVADLEVPEKVAEGVDLGEDTGDGEAQANGTASGGGTAGYTARLPEEITQRADFSPEGTGTSTAEGFKVYVDEAKLPEKRSTVKAEDFTGIYAQETERNDLTINVDGKDEATHELKQLNVIVSGSLQSTDTNDYYLFKNDKRGKYIIEIDNSPTGGNLKLYFTGVNWGGQYYLSDGVNHDAYVAALINDPASQYYVIRVIGSGITSGSVAYKLKVTFMPEDFVSSHDPGEMGNNDSFSGARYISRSNSGDNINYTTQEATLDFRNDYDAYRISLDSGYKFTAVLKSPLSHGNYYYVLLDSSYNEVQDNLYNGQDQTGAPCYELMYNVPVTGTYYLLVFSDQNKYYDAFKKYKLEFYSSKNNEATEYNSAVKNFNNAWEFASPIGLDTTYNCKLDSPYDCDVYSLSIPSEGKLTVNLDKKGYGDNYSFMVRDLDGTIYEYINSKADYVFYAAKSGTYKLAVIRRNLQSPATLNYSLAAAFTPKSGFDAYENTSTVTPVKNINFLLANNQYLRVNGSSTNLTDISNQQARSLNMDNRYDVDWFKIDTSKTGSGQNSAKISLSGIPAGDDYNLVVVDSAGNVIGSSNKTSNQSESLNFLINKYSNSYYYVCVYSNTFGAGTHNASLSFNTVAESTAVYISDIGIQNTGEEYLEDLVAETGATLSGNTVYYMNRSITYGSSNSRVVNGKLVVNAYDFAAYFVDKNTIRQQLIALDPGLFDGDIGIAAVNDIIQVATLYEKSENVRNIQRLLQKLGCWVDKNGNRSKANATGYYGETTQASLIKFQKEYMSKSDYSVIRQSVTREMAQLLSVNYSITFGIENAYQNSSSIKTAKENLARLGYGSKLKSYYYDPAVGKTVYGYSGQWSYDFNDALWNFTTDYGYKNTYINNGFNKAVLYKWIQDAADKMGTGSQWMPKSTLANAVSVAGFLYDPVQDIIYSKMYPIQRQFGYCQWYDEMAAGDPIGLSAIIDCEPIYFKYDSKDWMIELWKGQYGLETGAEIGIYNRYSNIIDPRDEIVGKFFNCVSDSEMLNMSFILKRNGAELFRRGPEVHWWLTGFEWGVFTQVPSDPVNGLVMDIRIEFKTPGMRNEFTGALTNLGYTYTISGNTVSFTFEFPKSSQPNSKSINFNYLQGKNRQYVDDYNLIKNYFGLKSNDPNLLQESAIQTATAEVKAAYNRILDWFNSIVPFFESIN</sequence>
<dbReference type="SUPFAM" id="SSF89260">
    <property type="entry name" value="Collagen-binding domain"/>
    <property type="match status" value="5"/>
</dbReference>
<dbReference type="Proteomes" id="UP000191554">
    <property type="component" value="Unassembled WGS sequence"/>
</dbReference>
<feature type="active site" description="Charge relay system" evidence="5">
    <location>
        <position position="383"/>
    </location>
</feature>
<dbReference type="EMBL" id="MZGX01000012">
    <property type="protein sequence ID" value="OPX44032.1"/>
    <property type="molecule type" value="Genomic_DNA"/>
</dbReference>
<dbReference type="InterPro" id="IPR022398">
    <property type="entry name" value="Peptidase_S8_His-AS"/>
</dbReference>
<dbReference type="CDD" id="cd07473">
    <property type="entry name" value="Peptidases_S8_Subtilisin_like"/>
    <property type="match status" value="1"/>
</dbReference>
<feature type="domain" description="Peptidase C-terminal archaeal/bacterial" evidence="10">
    <location>
        <begin position="739"/>
        <end position="806"/>
    </location>
</feature>
<dbReference type="InterPro" id="IPR015500">
    <property type="entry name" value="Peptidase_S8_subtilisin-rel"/>
</dbReference>
<keyword evidence="3 5" id="KW-0378">Hydrolase</keyword>
<dbReference type="PANTHER" id="PTHR43399:SF4">
    <property type="entry name" value="CELL WALL-ASSOCIATED PROTEASE"/>
    <property type="match status" value="1"/>
</dbReference>
<dbReference type="GO" id="GO:0006508">
    <property type="term" value="P:proteolysis"/>
    <property type="evidence" value="ECO:0007669"/>
    <property type="project" value="UniProtKB-KW"/>
</dbReference>
<evidence type="ECO:0000256" key="2">
    <source>
        <dbReference type="ARBA" id="ARBA00022670"/>
    </source>
</evidence>
<dbReference type="InterPro" id="IPR036852">
    <property type="entry name" value="Peptidase_S8/S53_dom_sf"/>
</dbReference>
<dbReference type="Pfam" id="PF04151">
    <property type="entry name" value="PPC"/>
    <property type="match status" value="2"/>
</dbReference>
<feature type="domain" description="Peptidase C-terminal archaeal/bacterial" evidence="10">
    <location>
        <begin position="475"/>
        <end position="541"/>
    </location>
</feature>
<feature type="domain" description="Peptidoglycan binding-like" evidence="9">
    <location>
        <begin position="1785"/>
        <end position="1832"/>
    </location>
</feature>
<comment type="similarity">
    <text evidence="1 5 6">Belongs to the peptidase S8 family.</text>
</comment>
<evidence type="ECO:0000259" key="10">
    <source>
        <dbReference type="Pfam" id="PF04151"/>
    </source>
</evidence>
<reference evidence="13 14" key="1">
    <citation type="submission" date="2017-03" db="EMBL/GenBank/DDBJ databases">
        <title>Genome sequence of Clostridium hungatei DSM 14427.</title>
        <authorList>
            <person name="Poehlein A."/>
            <person name="Daniel R."/>
        </authorList>
    </citation>
    <scope>NUCLEOTIDE SEQUENCE [LARGE SCALE GENOMIC DNA]</scope>
    <source>
        <strain evidence="13 14">DSM 14427</strain>
    </source>
</reference>
<dbReference type="RefSeq" id="WP_080064496.1">
    <property type="nucleotide sequence ID" value="NZ_MZGX01000012.1"/>
</dbReference>
<dbReference type="InterPro" id="IPR034204">
    <property type="entry name" value="PfSUB1-like_cat_dom"/>
</dbReference>
<evidence type="ECO:0000259" key="8">
    <source>
        <dbReference type="Pfam" id="PF00082"/>
    </source>
</evidence>
<dbReference type="PRINTS" id="PR00723">
    <property type="entry name" value="SUBTILISIN"/>
</dbReference>
<evidence type="ECO:0000313" key="14">
    <source>
        <dbReference type="Proteomes" id="UP000191554"/>
    </source>
</evidence>
<feature type="active site" description="Charge relay system" evidence="5">
    <location>
        <position position="171"/>
    </location>
</feature>
<dbReference type="Gene3D" id="3.40.50.200">
    <property type="entry name" value="Peptidase S8/S53 domain"/>
    <property type="match status" value="1"/>
</dbReference>
<dbReference type="InterPro" id="IPR054399">
    <property type="entry name" value="Fervidolysin-like_N_prodom"/>
</dbReference>
<protein>
    <submittedName>
        <fullName evidence="13">Thermophilic serine proteinase</fullName>
        <ecNumber evidence="13">3.4.21.-</ecNumber>
    </submittedName>
</protein>
<evidence type="ECO:0000259" key="9">
    <source>
        <dbReference type="Pfam" id="PF01471"/>
    </source>
</evidence>
<dbReference type="GO" id="GO:0004252">
    <property type="term" value="F:serine-type endopeptidase activity"/>
    <property type="evidence" value="ECO:0007669"/>
    <property type="project" value="UniProtKB-UniRule"/>
</dbReference>
<evidence type="ECO:0000259" key="11">
    <source>
        <dbReference type="Pfam" id="PF14751"/>
    </source>
</evidence>
<evidence type="ECO:0000256" key="7">
    <source>
        <dbReference type="SAM" id="MobiDB-lite"/>
    </source>
</evidence>
<dbReference type="InterPro" id="IPR023828">
    <property type="entry name" value="Peptidase_S8_Ser-AS"/>
</dbReference>
<dbReference type="Pfam" id="PF14751">
    <property type="entry name" value="DUF4474"/>
    <property type="match status" value="1"/>
</dbReference>
<evidence type="ECO:0000256" key="4">
    <source>
        <dbReference type="ARBA" id="ARBA00022825"/>
    </source>
</evidence>
<dbReference type="PROSITE" id="PS00136">
    <property type="entry name" value="SUBTILASE_ASP"/>
    <property type="match status" value="1"/>
</dbReference>
<dbReference type="PROSITE" id="PS00137">
    <property type="entry name" value="SUBTILASE_HIS"/>
    <property type="match status" value="1"/>
</dbReference>
<keyword evidence="4 5" id="KW-0720">Serine protease</keyword>
<dbReference type="InterPro" id="IPR029322">
    <property type="entry name" value="DUF4474"/>
</dbReference>
<dbReference type="Pfam" id="PF01471">
    <property type="entry name" value="PG_binding_1"/>
    <property type="match status" value="1"/>
</dbReference>
<dbReference type="Gene3D" id="2.60.120.380">
    <property type="match status" value="9"/>
</dbReference>
<dbReference type="Pfam" id="PF00082">
    <property type="entry name" value="Peptidase_S8"/>
    <property type="match status" value="1"/>
</dbReference>
<dbReference type="OrthoDB" id="9798386at2"/>
<dbReference type="Gene3D" id="1.10.101.10">
    <property type="entry name" value="PGBD-like superfamily/PGBD"/>
    <property type="match status" value="1"/>
</dbReference>
<dbReference type="PANTHER" id="PTHR43399">
    <property type="entry name" value="SUBTILISIN-RELATED"/>
    <property type="match status" value="1"/>
</dbReference>
<dbReference type="PROSITE" id="PS00138">
    <property type="entry name" value="SUBTILASE_SER"/>
    <property type="match status" value="1"/>
</dbReference>
<organism evidence="13 14">
    <name type="scientific">Ruminiclostridium hungatei</name>
    <name type="common">Clostridium hungatei</name>
    <dbReference type="NCBI Taxonomy" id="48256"/>
    <lineage>
        <taxon>Bacteria</taxon>
        <taxon>Bacillati</taxon>
        <taxon>Bacillota</taxon>
        <taxon>Clostridia</taxon>
        <taxon>Eubacteriales</taxon>
        <taxon>Oscillospiraceae</taxon>
        <taxon>Ruminiclostridium</taxon>
    </lineage>
</organism>
<accession>A0A1V4SJG3</accession>
<dbReference type="InterPro" id="IPR051048">
    <property type="entry name" value="Peptidase_S8/S53_subtilisin"/>
</dbReference>
<keyword evidence="2 5" id="KW-0645">Protease</keyword>
<dbReference type="Pfam" id="PF22148">
    <property type="entry name" value="Fervidolysin_NPro-like"/>
    <property type="match status" value="1"/>
</dbReference>
<evidence type="ECO:0000256" key="5">
    <source>
        <dbReference type="PROSITE-ProRule" id="PRU01240"/>
    </source>
</evidence>
<proteinExistence type="inferred from homology"/>
<dbReference type="InterPro" id="IPR023827">
    <property type="entry name" value="Peptidase_S8_Asp-AS"/>
</dbReference>
<evidence type="ECO:0000256" key="3">
    <source>
        <dbReference type="ARBA" id="ARBA00022801"/>
    </source>
</evidence>
<dbReference type="InterPro" id="IPR036366">
    <property type="entry name" value="PGBDSf"/>
</dbReference>
<feature type="active site" description="Charge relay system" evidence="5">
    <location>
        <position position="229"/>
    </location>
</feature>
<feature type="domain" description="Peptidase S8/S53" evidence="8">
    <location>
        <begin position="163"/>
        <end position="416"/>
    </location>
</feature>
<dbReference type="STRING" id="48256.CLHUN_20570"/>
<dbReference type="InterPro" id="IPR007280">
    <property type="entry name" value="Peptidase_C_arc/bac"/>
</dbReference>
<name>A0A1V4SJG3_RUMHU</name>
<dbReference type="InterPro" id="IPR002477">
    <property type="entry name" value="Peptidoglycan-bd-like"/>
</dbReference>
<evidence type="ECO:0000256" key="1">
    <source>
        <dbReference type="ARBA" id="ARBA00011073"/>
    </source>
</evidence>
<feature type="region of interest" description="Disordered" evidence="7">
    <location>
        <begin position="1063"/>
        <end position="1088"/>
    </location>
</feature>
<evidence type="ECO:0000313" key="13">
    <source>
        <dbReference type="EMBL" id="OPX44032.1"/>
    </source>
</evidence>
<keyword evidence="14" id="KW-1185">Reference proteome</keyword>
<feature type="domain" description="DUF4474" evidence="11">
    <location>
        <begin position="1964"/>
        <end position="2191"/>
    </location>
</feature>
<dbReference type="InterPro" id="IPR000209">
    <property type="entry name" value="Peptidase_S8/S53_dom"/>
</dbReference>
<dbReference type="SUPFAM" id="SSF52743">
    <property type="entry name" value="Subtilisin-like"/>
    <property type="match status" value="1"/>
</dbReference>
<dbReference type="EC" id="3.4.21.-" evidence="13"/>
<feature type="domain" description="Fervidolysin-like N-terminal prodomain" evidence="12">
    <location>
        <begin position="43"/>
        <end position="112"/>
    </location>
</feature>
<dbReference type="PROSITE" id="PS51892">
    <property type="entry name" value="SUBTILASE"/>
    <property type="match status" value="1"/>
</dbReference>